<feature type="domain" description="F420-non-reducing hydrogenase iron-sulfur subunit D" evidence="6">
    <location>
        <begin position="31"/>
        <end position="152"/>
    </location>
</feature>
<evidence type="ECO:0000256" key="4">
    <source>
        <dbReference type="ARBA" id="ARBA00023014"/>
    </source>
</evidence>
<evidence type="ECO:0000256" key="5">
    <source>
        <dbReference type="SAM" id="MobiDB-lite"/>
    </source>
</evidence>
<dbReference type="InterPro" id="IPR003813">
    <property type="entry name" value="MvhD/FlpD"/>
</dbReference>
<evidence type="ECO:0000256" key="1">
    <source>
        <dbReference type="ARBA" id="ARBA00022723"/>
    </source>
</evidence>
<gene>
    <name evidence="7" type="ORF">S01H4_49933</name>
</gene>
<keyword evidence="1" id="KW-0479">Metal-binding</keyword>
<dbReference type="EMBL" id="BART01028298">
    <property type="protein sequence ID" value="GAG90096.1"/>
    <property type="molecule type" value="Genomic_DNA"/>
</dbReference>
<proteinExistence type="predicted"/>
<sequence length="160" mass="18131">MKSKKTKQRKTKDKTQKKKTVKTKKDIEPRIITFACNWCSYAGADLAGVSRMQYPPTSRIIRVMCSGRIIPTFILDALTDGADGVIVSGCHFEDCHYISGSKKAEKMIESTKKLMHLLGMDERRLRFELISAAEGAKFASIAREFTEEIKNIMKEKHGKK</sequence>
<protein>
    <recommendedName>
        <fullName evidence="6">F420-non-reducing hydrogenase iron-sulfur subunit D domain-containing protein</fullName>
    </recommendedName>
</protein>
<evidence type="ECO:0000256" key="2">
    <source>
        <dbReference type="ARBA" id="ARBA00023002"/>
    </source>
</evidence>
<accession>X1D0V9</accession>
<keyword evidence="4" id="KW-0411">Iron-sulfur</keyword>
<comment type="caution">
    <text evidence="7">The sequence shown here is derived from an EMBL/GenBank/DDBJ whole genome shotgun (WGS) entry which is preliminary data.</text>
</comment>
<evidence type="ECO:0000313" key="7">
    <source>
        <dbReference type="EMBL" id="GAG90096.1"/>
    </source>
</evidence>
<dbReference type="AlphaFoldDB" id="X1D0V9"/>
<evidence type="ECO:0000256" key="3">
    <source>
        <dbReference type="ARBA" id="ARBA00023004"/>
    </source>
</evidence>
<dbReference type="Pfam" id="PF02662">
    <property type="entry name" value="FlpD"/>
    <property type="match status" value="1"/>
</dbReference>
<keyword evidence="3" id="KW-0408">Iron</keyword>
<keyword evidence="2" id="KW-0560">Oxidoreductase</keyword>
<evidence type="ECO:0000259" key="6">
    <source>
        <dbReference type="Pfam" id="PF02662"/>
    </source>
</evidence>
<dbReference type="GO" id="GO:0046872">
    <property type="term" value="F:metal ion binding"/>
    <property type="evidence" value="ECO:0007669"/>
    <property type="project" value="UniProtKB-KW"/>
</dbReference>
<organism evidence="7">
    <name type="scientific">marine sediment metagenome</name>
    <dbReference type="NCBI Taxonomy" id="412755"/>
    <lineage>
        <taxon>unclassified sequences</taxon>
        <taxon>metagenomes</taxon>
        <taxon>ecological metagenomes</taxon>
    </lineage>
</organism>
<reference evidence="7" key="1">
    <citation type="journal article" date="2014" name="Front. Microbiol.">
        <title>High frequency of phylogenetically diverse reductive dehalogenase-homologous genes in deep subseafloor sedimentary metagenomes.</title>
        <authorList>
            <person name="Kawai M."/>
            <person name="Futagami T."/>
            <person name="Toyoda A."/>
            <person name="Takaki Y."/>
            <person name="Nishi S."/>
            <person name="Hori S."/>
            <person name="Arai W."/>
            <person name="Tsubouchi T."/>
            <person name="Morono Y."/>
            <person name="Uchiyama I."/>
            <person name="Ito T."/>
            <person name="Fujiyama A."/>
            <person name="Inagaki F."/>
            <person name="Takami H."/>
        </authorList>
    </citation>
    <scope>NUCLEOTIDE SEQUENCE</scope>
    <source>
        <strain evidence="7">Expedition CK06-06</strain>
    </source>
</reference>
<name>X1D0V9_9ZZZZ</name>
<feature type="region of interest" description="Disordered" evidence="5">
    <location>
        <begin position="1"/>
        <end position="22"/>
    </location>
</feature>
<dbReference type="GO" id="GO:0016491">
    <property type="term" value="F:oxidoreductase activity"/>
    <property type="evidence" value="ECO:0007669"/>
    <property type="project" value="UniProtKB-KW"/>
</dbReference>
<dbReference type="GO" id="GO:0051536">
    <property type="term" value="F:iron-sulfur cluster binding"/>
    <property type="evidence" value="ECO:0007669"/>
    <property type="project" value="UniProtKB-KW"/>
</dbReference>